<proteinExistence type="predicted"/>
<reference evidence="2" key="1">
    <citation type="submission" date="2021-01" db="EMBL/GenBank/DDBJ databases">
        <title>Phytophthora aleatoria, a newly-described species from Pinus radiata is distinct from Phytophthora cactorum isolates based on comparative genomics.</title>
        <authorList>
            <person name="Mcdougal R."/>
            <person name="Panda P."/>
            <person name="Williams N."/>
            <person name="Studholme D.J."/>
        </authorList>
    </citation>
    <scope>NUCLEOTIDE SEQUENCE</scope>
    <source>
        <strain evidence="2">NZFS 4037</strain>
    </source>
</reference>
<evidence type="ECO:0000313" key="2">
    <source>
        <dbReference type="EMBL" id="KAG6957630.1"/>
    </source>
</evidence>
<gene>
    <name evidence="2" type="ORF">JG688_00010878</name>
</gene>
<keyword evidence="3" id="KW-1185">Reference proteome</keyword>
<dbReference type="AlphaFoldDB" id="A0A8J5IP27"/>
<comment type="caution">
    <text evidence="2">The sequence shown here is derived from an EMBL/GenBank/DDBJ whole genome shotgun (WGS) entry which is preliminary data.</text>
</comment>
<evidence type="ECO:0000256" key="1">
    <source>
        <dbReference type="SAM" id="SignalP"/>
    </source>
</evidence>
<dbReference type="Proteomes" id="UP000709295">
    <property type="component" value="Unassembled WGS sequence"/>
</dbReference>
<sequence length="130" mass="13917">MLITACARKTSALVMALGLVNEINAANPDYSCSVSMMMMRHHGPVGADPAATSGLDTASHSPSRLARLFHGAQLHFSKTGKQEVVGTATATLGNVVFVSRGQHFRRKSFLASLQHKFDDHGEAGQGIWLQ</sequence>
<dbReference type="EMBL" id="JAENGY010000718">
    <property type="protein sequence ID" value="KAG6957630.1"/>
    <property type="molecule type" value="Genomic_DNA"/>
</dbReference>
<accession>A0A8J5IP27</accession>
<feature type="signal peptide" evidence="1">
    <location>
        <begin position="1"/>
        <end position="25"/>
    </location>
</feature>
<protein>
    <submittedName>
        <fullName evidence="2">Uncharacterized protein</fullName>
    </submittedName>
</protein>
<organism evidence="2 3">
    <name type="scientific">Phytophthora aleatoria</name>
    <dbReference type="NCBI Taxonomy" id="2496075"/>
    <lineage>
        <taxon>Eukaryota</taxon>
        <taxon>Sar</taxon>
        <taxon>Stramenopiles</taxon>
        <taxon>Oomycota</taxon>
        <taxon>Peronosporomycetes</taxon>
        <taxon>Peronosporales</taxon>
        <taxon>Peronosporaceae</taxon>
        <taxon>Phytophthora</taxon>
    </lineage>
</organism>
<feature type="chain" id="PRO_5035227873" evidence="1">
    <location>
        <begin position="26"/>
        <end position="130"/>
    </location>
</feature>
<keyword evidence="1" id="KW-0732">Signal</keyword>
<name>A0A8J5IP27_9STRA</name>
<evidence type="ECO:0000313" key="3">
    <source>
        <dbReference type="Proteomes" id="UP000709295"/>
    </source>
</evidence>